<feature type="region of interest" description="Disordered" evidence="9">
    <location>
        <begin position="445"/>
        <end position="491"/>
    </location>
</feature>
<comment type="catalytic activity">
    <reaction evidence="8">
        <text>ATP + H2O + cellular proteinSide 1 = ADP + phosphate + cellular proteinSide 2.</text>
        <dbReference type="EC" id="7.4.2.8"/>
    </reaction>
</comment>
<dbReference type="Pfam" id="PF18269">
    <property type="entry name" value="T3SS_ATPase_C"/>
    <property type="match status" value="1"/>
</dbReference>
<dbReference type="AlphaFoldDB" id="A0A7T7XJM1"/>
<dbReference type="Proteomes" id="UP000595917">
    <property type="component" value="Chromosome"/>
</dbReference>
<reference evidence="11" key="1">
    <citation type="submission" date="2021-01" db="EMBL/GenBank/DDBJ databases">
        <title>Description of Breznakiella homolactica.</title>
        <authorList>
            <person name="Song Y."/>
            <person name="Brune A."/>
        </authorList>
    </citation>
    <scope>NUCLEOTIDE SEQUENCE</scope>
    <source>
        <strain evidence="11">RmG30</strain>
    </source>
</reference>
<keyword evidence="2" id="KW-0813">Transport</keyword>
<dbReference type="GO" id="GO:0030254">
    <property type="term" value="P:protein secretion by the type III secretion system"/>
    <property type="evidence" value="ECO:0007669"/>
    <property type="project" value="InterPro"/>
</dbReference>
<name>A0A7T7XJM1_9SPIR</name>
<dbReference type="FunFam" id="3.40.50.12240:FF:000002">
    <property type="entry name" value="Flagellum-specific ATP synthase FliI"/>
    <property type="match status" value="1"/>
</dbReference>
<evidence type="ECO:0000256" key="4">
    <source>
        <dbReference type="ARBA" id="ARBA00022741"/>
    </source>
</evidence>
<dbReference type="GO" id="GO:0016887">
    <property type="term" value="F:ATP hydrolysis activity"/>
    <property type="evidence" value="ECO:0007669"/>
    <property type="project" value="InterPro"/>
</dbReference>
<protein>
    <submittedName>
        <fullName evidence="11">FliI/YscN family ATPase</fullName>
    </submittedName>
</protein>
<dbReference type="PANTHER" id="PTHR15184">
    <property type="entry name" value="ATP SYNTHASE"/>
    <property type="match status" value="1"/>
</dbReference>
<sequence>MENKTILDKYLETAEQVDPIKCTGRIIKVQGLLIESRGPQAIIGEVCRIDIPKEKTIIQAEVVGLRDDIVQLMAFEDTAGIEVGNLVVASGERLSVPVSGKLLGRVLDSLGRPTDGKGDIESSVSYPAVADAPNPLTRRRITQWISTGVRAIDGLLSAGRGQRLGIFSGSGVGKSTLLGMIARNTNADVNVVALIGERGREVNDFIENDLGPEGLARSVLIVSPSNAPPLARLRGAYVATAVAEYFRDQGLDVMLLFDSVTRFARAQREIGLATGEPPATRGYTPSVFDSMPKLLERCGTSDKGTITGFYTILVDGDDMDEPIADTVRGILDGHIILSRRIAQRYHYPAIDVLASISRLASVITGPVTKKVAGYIRRLMAVYAESEDMIDVGAYHPGSNPAIDEAIAKKKPIDDFLIQGIDEKSSIPETLAAMAAIAEMEIPPEELGIYQPSESAAEKGNPEVENGSSGEQDFPGQNTSTGGSGIPESHRE</sequence>
<dbReference type="InterPro" id="IPR027417">
    <property type="entry name" value="P-loop_NTPase"/>
</dbReference>
<dbReference type="PANTHER" id="PTHR15184:SF9">
    <property type="entry name" value="SPI-1 TYPE 3 SECRETION SYSTEM ATPASE"/>
    <property type="match status" value="1"/>
</dbReference>
<keyword evidence="12" id="KW-1185">Reference proteome</keyword>
<accession>A0A7T7XJM1</accession>
<dbReference type="GO" id="GO:0005737">
    <property type="term" value="C:cytoplasm"/>
    <property type="evidence" value="ECO:0007669"/>
    <property type="project" value="UniProtKB-SubCell"/>
</dbReference>
<evidence type="ECO:0000256" key="3">
    <source>
        <dbReference type="ARBA" id="ARBA00022490"/>
    </source>
</evidence>
<keyword evidence="3" id="KW-0963">Cytoplasm</keyword>
<proteinExistence type="predicted"/>
<dbReference type="GO" id="GO:0008564">
    <property type="term" value="F:protein-exporting ATPase activity"/>
    <property type="evidence" value="ECO:0007669"/>
    <property type="project" value="UniProtKB-EC"/>
</dbReference>
<evidence type="ECO:0000256" key="7">
    <source>
        <dbReference type="ARBA" id="ARBA00022967"/>
    </source>
</evidence>
<evidence type="ECO:0000256" key="1">
    <source>
        <dbReference type="ARBA" id="ARBA00004496"/>
    </source>
</evidence>
<dbReference type="InterPro" id="IPR000194">
    <property type="entry name" value="ATPase_F1/V1/A1_a/bsu_nucl-bd"/>
</dbReference>
<dbReference type="CDD" id="cd01136">
    <property type="entry name" value="ATPase_flagellum-secretory_path_III"/>
    <property type="match status" value="1"/>
</dbReference>
<evidence type="ECO:0000256" key="9">
    <source>
        <dbReference type="SAM" id="MobiDB-lite"/>
    </source>
</evidence>
<dbReference type="InterPro" id="IPR004100">
    <property type="entry name" value="ATPase_F1/V1/A1_a/bsu_N"/>
</dbReference>
<evidence type="ECO:0000313" key="11">
    <source>
        <dbReference type="EMBL" id="QQO07417.1"/>
    </source>
</evidence>
<keyword evidence="5" id="KW-0067">ATP-binding</keyword>
<dbReference type="Pfam" id="PF02874">
    <property type="entry name" value="ATP-synt_ab_N"/>
    <property type="match status" value="1"/>
</dbReference>
<feature type="domain" description="AAA+ ATPase" evidence="10">
    <location>
        <begin position="160"/>
        <end position="342"/>
    </location>
</feature>
<evidence type="ECO:0000256" key="6">
    <source>
        <dbReference type="ARBA" id="ARBA00022927"/>
    </source>
</evidence>
<dbReference type="EMBL" id="CP067089">
    <property type="protein sequence ID" value="QQO07417.1"/>
    <property type="molecule type" value="Genomic_DNA"/>
</dbReference>
<dbReference type="GO" id="GO:0046933">
    <property type="term" value="F:proton-transporting ATP synthase activity, rotational mechanism"/>
    <property type="evidence" value="ECO:0007669"/>
    <property type="project" value="TreeGrafter"/>
</dbReference>
<dbReference type="PROSITE" id="PS00152">
    <property type="entry name" value="ATPASE_ALPHA_BETA"/>
    <property type="match status" value="1"/>
</dbReference>
<feature type="compositionally biased region" description="Polar residues" evidence="9">
    <location>
        <begin position="465"/>
        <end position="480"/>
    </location>
</feature>
<evidence type="ECO:0000313" key="12">
    <source>
        <dbReference type="Proteomes" id="UP000595917"/>
    </source>
</evidence>
<evidence type="ECO:0000256" key="5">
    <source>
        <dbReference type="ARBA" id="ARBA00022840"/>
    </source>
</evidence>
<dbReference type="Pfam" id="PF00006">
    <property type="entry name" value="ATP-synt_ab"/>
    <property type="match status" value="1"/>
</dbReference>
<dbReference type="InterPro" id="IPR040627">
    <property type="entry name" value="T3SS_ATPase_C"/>
</dbReference>
<dbReference type="CDD" id="cd18117">
    <property type="entry name" value="ATP-synt_flagellum-secretory_path_III_N"/>
    <property type="match status" value="1"/>
</dbReference>
<dbReference type="KEGG" id="bhc:JFL75_10625"/>
<evidence type="ECO:0000256" key="2">
    <source>
        <dbReference type="ARBA" id="ARBA00022448"/>
    </source>
</evidence>
<dbReference type="SMART" id="SM00382">
    <property type="entry name" value="AAA"/>
    <property type="match status" value="1"/>
</dbReference>
<dbReference type="InterPro" id="IPR050053">
    <property type="entry name" value="ATPase_alpha/beta_chains"/>
</dbReference>
<dbReference type="InterPro" id="IPR003593">
    <property type="entry name" value="AAA+_ATPase"/>
</dbReference>
<keyword evidence="6" id="KW-0653">Protein transport</keyword>
<keyword evidence="4" id="KW-0547">Nucleotide-binding</keyword>
<keyword evidence="7" id="KW-1278">Translocase</keyword>
<evidence type="ECO:0000256" key="8">
    <source>
        <dbReference type="ARBA" id="ARBA00034006"/>
    </source>
</evidence>
<comment type="subcellular location">
    <subcellularLocation>
        <location evidence="1">Cytoplasm</location>
    </subcellularLocation>
</comment>
<dbReference type="RefSeq" id="WP_215624722.1">
    <property type="nucleotide sequence ID" value="NZ_CP067089.2"/>
</dbReference>
<dbReference type="InterPro" id="IPR020003">
    <property type="entry name" value="ATPase_a/bsu_AS"/>
</dbReference>
<gene>
    <name evidence="11" type="ORF">JFL75_10625</name>
</gene>
<dbReference type="InterPro" id="IPR005714">
    <property type="entry name" value="ATPase_T3SS_FliI/YscN"/>
</dbReference>
<dbReference type="SUPFAM" id="SSF52540">
    <property type="entry name" value="P-loop containing nucleoside triphosphate hydrolases"/>
    <property type="match status" value="1"/>
</dbReference>
<dbReference type="GO" id="GO:0005524">
    <property type="term" value="F:ATP binding"/>
    <property type="evidence" value="ECO:0007669"/>
    <property type="project" value="UniProtKB-KW"/>
</dbReference>
<organism evidence="11 12">
    <name type="scientific">Breznakiella homolactica</name>
    <dbReference type="NCBI Taxonomy" id="2798577"/>
    <lineage>
        <taxon>Bacteria</taxon>
        <taxon>Pseudomonadati</taxon>
        <taxon>Spirochaetota</taxon>
        <taxon>Spirochaetia</taxon>
        <taxon>Spirochaetales</taxon>
        <taxon>Breznakiellaceae</taxon>
        <taxon>Breznakiella</taxon>
    </lineage>
</organism>
<dbReference type="Gene3D" id="3.40.50.12240">
    <property type="match status" value="1"/>
</dbReference>
<evidence type="ECO:0000259" key="10">
    <source>
        <dbReference type="SMART" id="SM00382"/>
    </source>
</evidence>
<dbReference type="NCBIfam" id="TIGR01026">
    <property type="entry name" value="fliI_yscN"/>
    <property type="match status" value="1"/>
</dbReference>
<dbReference type="GO" id="GO:0030257">
    <property type="term" value="C:type III protein secretion system complex"/>
    <property type="evidence" value="ECO:0007669"/>
    <property type="project" value="InterPro"/>
</dbReference>